<proteinExistence type="predicted"/>
<reference evidence="1 2" key="1">
    <citation type="journal article" date="2014" name="Curr. Biol.">
        <title>The genome of the clonal raider ant Cerapachys biroi.</title>
        <authorList>
            <person name="Oxley P.R."/>
            <person name="Ji L."/>
            <person name="Fetter-Pruneda I."/>
            <person name="McKenzie S.K."/>
            <person name="Li C."/>
            <person name="Hu H."/>
            <person name="Zhang G."/>
            <person name="Kronauer D.J."/>
        </authorList>
    </citation>
    <scope>NUCLEOTIDE SEQUENCE [LARGE SCALE GENOMIC DNA]</scope>
</reference>
<name>A0A026WY74_OOCBI</name>
<accession>A0A026WY74</accession>
<dbReference type="Proteomes" id="UP000053097">
    <property type="component" value="Unassembled WGS sequence"/>
</dbReference>
<keyword evidence="2" id="KW-1185">Reference proteome</keyword>
<sequence length="53" mass="6209">MVNSTCEINRIILNFQAVRPRRMNGCWTHFQARQFGNDLALFGTLSKLKQARR</sequence>
<dbReference type="EMBL" id="KK107063">
    <property type="protein sequence ID" value="EZA61020.1"/>
    <property type="molecule type" value="Genomic_DNA"/>
</dbReference>
<dbReference type="AlphaFoldDB" id="A0A026WY74"/>
<evidence type="ECO:0000313" key="2">
    <source>
        <dbReference type="Proteomes" id="UP000053097"/>
    </source>
</evidence>
<evidence type="ECO:0000313" key="1">
    <source>
        <dbReference type="EMBL" id="EZA61020.1"/>
    </source>
</evidence>
<protein>
    <submittedName>
        <fullName evidence="1">Uncharacterized protein</fullName>
    </submittedName>
</protein>
<gene>
    <name evidence="1" type="ORF">X777_08232</name>
</gene>
<organism evidence="1 2">
    <name type="scientific">Ooceraea biroi</name>
    <name type="common">Clonal raider ant</name>
    <name type="synonym">Cerapachys biroi</name>
    <dbReference type="NCBI Taxonomy" id="2015173"/>
    <lineage>
        <taxon>Eukaryota</taxon>
        <taxon>Metazoa</taxon>
        <taxon>Ecdysozoa</taxon>
        <taxon>Arthropoda</taxon>
        <taxon>Hexapoda</taxon>
        <taxon>Insecta</taxon>
        <taxon>Pterygota</taxon>
        <taxon>Neoptera</taxon>
        <taxon>Endopterygota</taxon>
        <taxon>Hymenoptera</taxon>
        <taxon>Apocrita</taxon>
        <taxon>Aculeata</taxon>
        <taxon>Formicoidea</taxon>
        <taxon>Formicidae</taxon>
        <taxon>Dorylinae</taxon>
        <taxon>Ooceraea</taxon>
    </lineage>
</organism>